<dbReference type="EMBL" id="JAOTPO010000005">
    <property type="protein sequence ID" value="MDE5413615.1"/>
    <property type="molecule type" value="Genomic_DNA"/>
</dbReference>
<dbReference type="Gene3D" id="3.40.50.1970">
    <property type="match status" value="1"/>
</dbReference>
<gene>
    <name evidence="6" type="ORF">N7Z68_09465</name>
</gene>
<comment type="similarity">
    <text evidence="1">Belongs to the iron-containing alcohol dehydrogenase family.</text>
</comment>
<dbReference type="InterPro" id="IPR056798">
    <property type="entry name" value="ADH_Fe_C"/>
</dbReference>
<dbReference type="Gene3D" id="1.20.1090.10">
    <property type="entry name" value="Dehydroquinate synthase-like - alpha domain"/>
    <property type="match status" value="1"/>
</dbReference>
<dbReference type="SUPFAM" id="SSF56796">
    <property type="entry name" value="Dehydroquinate synthase-like"/>
    <property type="match status" value="1"/>
</dbReference>
<keyword evidence="2" id="KW-0560">Oxidoreductase</keyword>
<evidence type="ECO:0000313" key="7">
    <source>
        <dbReference type="Proteomes" id="UP001148125"/>
    </source>
</evidence>
<comment type="caution">
    <text evidence="6">The sequence shown here is derived from an EMBL/GenBank/DDBJ whole genome shotgun (WGS) entry which is preliminary data.</text>
</comment>
<dbReference type="PANTHER" id="PTHR11496">
    <property type="entry name" value="ALCOHOL DEHYDROGENASE"/>
    <property type="match status" value="1"/>
</dbReference>
<protein>
    <submittedName>
        <fullName evidence="6">Iron-containing alcohol dehydrogenase</fullName>
    </submittedName>
</protein>
<dbReference type="Pfam" id="PF00465">
    <property type="entry name" value="Fe-ADH"/>
    <property type="match status" value="1"/>
</dbReference>
<organism evidence="6 7">
    <name type="scientific">Alkalihalobacterium chitinilyticum</name>
    <dbReference type="NCBI Taxonomy" id="2980103"/>
    <lineage>
        <taxon>Bacteria</taxon>
        <taxon>Bacillati</taxon>
        <taxon>Bacillota</taxon>
        <taxon>Bacilli</taxon>
        <taxon>Bacillales</taxon>
        <taxon>Bacillaceae</taxon>
        <taxon>Alkalihalobacterium</taxon>
    </lineage>
</organism>
<sequence length="405" mass="43111">MLTTTLSQFMLRTGIYSGSNTRALVPDLFKGLGAKRVVLFSDRGLEQAGVVEKVAQIFELTPHGTGPELAGIYLDIAQDAESSSVNAATRYAREVGADALLAVGGGSVLDTVKAVKYSLHKGLTNINEAIPGGFLYESFPQANYIPIPHISIPTTAGTGSEVSPISVVYNEEIKMKTNMINPFIAADMAILDPDLTVGLPPFITAFTGFDALTHAIEALASPTATGLTDAYALHAIRLIEKNLPIAVENGADKAARMEMLQASLMGITAFSFALNAIPVHNFAHAYGALFRIPHGLANAVFLPVVMESVPDLYLPKVKELAEALSVGTLSGDDPQLLLTQIVDKIKGLQQKIGLPANFDSYNISDSDLEQTITAVSMDPAALNFPMPPELIRAIGEKVVPLQIKN</sequence>
<name>A0ABT5VDS2_9BACI</name>
<dbReference type="PANTHER" id="PTHR11496:SF102">
    <property type="entry name" value="ALCOHOL DEHYDROGENASE 4"/>
    <property type="match status" value="1"/>
</dbReference>
<dbReference type="PROSITE" id="PS00913">
    <property type="entry name" value="ADH_IRON_1"/>
    <property type="match status" value="1"/>
</dbReference>
<reference evidence="6" key="1">
    <citation type="submission" date="2024-05" db="EMBL/GenBank/DDBJ databases">
        <title>Alkalihalobacillus sp. strain MEB203 novel alkaliphilic bacterium from Lonar Lake, India.</title>
        <authorList>
            <person name="Joshi A."/>
            <person name="Thite S."/>
            <person name="Mengade P."/>
        </authorList>
    </citation>
    <scope>NUCLEOTIDE SEQUENCE</scope>
    <source>
        <strain evidence="6">MEB 203</strain>
    </source>
</reference>
<evidence type="ECO:0000259" key="5">
    <source>
        <dbReference type="Pfam" id="PF25137"/>
    </source>
</evidence>
<evidence type="ECO:0000259" key="4">
    <source>
        <dbReference type="Pfam" id="PF00465"/>
    </source>
</evidence>
<dbReference type="Pfam" id="PF25137">
    <property type="entry name" value="ADH_Fe_C"/>
    <property type="match status" value="1"/>
</dbReference>
<dbReference type="RefSeq" id="WP_275118233.1">
    <property type="nucleotide sequence ID" value="NZ_JAOTPO010000005.1"/>
</dbReference>
<feature type="domain" description="Alcohol dehydrogenase iron-type/glycerol dehydrogenase GldA" evidence="4">
    <location>
        <begin position="15"/>
        <end position="193"/>
    </location>
</feature>
<dbReference type="Proteomes" id="UP001148125">
    <property type="component" value="Unassembled WGS sequence"/>
</dbReference>
<dbReference type="InterPro" id="IPR039697">
    <property type="entry name" value="Alcohol_dehydrogenase_Fe"/>
</dbReference>
<evidence type="ECO:0000256" key="1">
    <source>
        <dbReference type="ARBA" id="ARBA00007358"/>
    </source>
</evidence>
<dbReference type="CDD" id="cd14863">
    <property type="entry name" value="Fe-ADH-like"/>
    <property type="match status" value="1"/>
</dbReference>
<dbReference type="InterPro" id="IPR018211">
    <property type="entry name" value="ADH_Fe_CS"/>
</dbReference>
<accession>A0ABT5VDS2</accession>
<evidence type="ECO:0000256" key="3">
    <source>
        <dbReference type="ARBA" id="ARBA00023027"/>
    </source>
</evidence>
<proteinExistence type="inferred from homology"/>
<keyword evidence="3" id="KW-0520">NAD</keyword>
<keyword evidence="7" id="KW-1185">Reference proteome</keyword>
<evidence type="ECO:0000256" key="2">
    <source>
        <dbReference type="ARBA" id="ARBA00023002"/>
    </source>
</evidence>
<feature type="domain" description="Fe-containing alcohol dehydrogenase-like C-terminal" evidence="5">
    <location>
        <begin position="204"/>
        <end position="383"/>
    </location>
</feature>
<dbReference type="InterPro" id="IPR001670">
    <property type="entry name" value="ADH_Fe/GldA"/>
</dbReference>
<evidence type="ECO:0000313" key="6">
    <source>
        <dbReference type="EMBL" id="MDE5413615.1"/>
    </source>
</evidence>